<sequence>MSRYHAACDELHLPKNLYDLEFTKEGQRLGLGFRKNYYRIGRHIDRFGKNIIITDRADWSTDQIVRASLDRYMVENAFRQTKDDDLVSLQPIRH</sequence>
<keyword evidence="2" id="KW-1185">Reference proteome</keyword>
<evidence type="ECO:0008006" key="3">
    <source>
        <dbReference type="Google" id="ProtNLM"/>
    </source>
</evidence>
<dbReference type="AlphaFoldDB" id="A0A7K1KPT8"/>
<protein>
    <recommendedName>
        <fullName evidence="3">Transposase</fullName>
    </recommendedName>
</protein>
<organism evidence="1 2">
    <name type="scientific">Pseudodesulfovibrio alkaliphilus</name>
    <dbReference type="NCBI Taxonomy" id="2661613"/>
    <lineage>
        <taxon>Bacteria</taxon>
        <taxon>Pseudomonadati</taxon>
        <taxon>Thermodesulfobacteriota</taxon>
        <taxon>Desulfovibrionia</taxon>
        <taxon>Desulfovibrionales</taxon>
        <taxon>Desulfovibrionaceae</taxon>
    </lineage>
</organism>
<evidence type="ECO:0000313" key="1">
    <source>
        <dbReference type="EMBL" id="MUM78104.1"/>
    </source>
</evidence>
<gene>
    <name evidence="1" type="ORF">GKC30_10695</name>
</gene>
<dbReference type="Proteomes" id="UP000461162">
    <property type="component" value="Unassembled WGS sequence"/>
</dbReference>
<reference evidence="1 2" key="1">
    <citation type="submission" date="2019-11" db="EMBL/GenBank/DDBJ databases">
        <title>Pseudodesulfovibrio alkaliphilus, sp. nov., an alkaliphilic sulfate-reducing bacteria from mud volcano of Taman peninsula, Russia.</title>
        <authorList>
            <person name="Frolova A."/>
            <person name="Merkel A.Y."/>
            <person name="Slobodkin A.I."/>
        </authorList>
    </citation>
    <scope>NUCLEOTIDE SEQUENCE [LARGE SCALE GENOMIC DNA]</scope>
    <source>
        <strain evidence="1 2">F-1</strain>
    </source>
</reference>
<name>A0A7K1KPT8_9BACT</name>
<proteinExistence type="predicted"/>
<evidence type="ECO:0000313" key="2">
    <source>
        <dbReference type="Proteomes" id="UP000461162"/>
    </source>
</evidence>
<dbReference type="EMBL" id="WODC01000006">
    <property type="protein sequence ID" value="MUM78104.1"/>
    <property type="molecule type" value="Genomic_DNA"/>
</dbReference>
<comment type="caution">
    <text evidence="1">The sequence shown here is derived from an EMBL/GenBank/DDBJ whole genome shotgun (WGS) entry which is preliminary data.</text>
</comment>
<dbReference type="RefSeq" id="WP_155934716.1">
    <property type="nucleotide sequence ID" value="NZ_WODC01000006.1"/>
</dbReference>
<accession>A0A7K1KPT8</accession>